<proteinExistence type="predicted"/>
<dbReference type="InterPro" id="IPR013785">
    <property type="entry name" value="Aldolase_TIM"/>
</dbReference>
<dbReference type="InterPro" id="IPR036188">
    <property type="entry name" value="FAD/NAD-bd_sf"/>
</dbReference>
<evidence type="ECO:0000259" key="2">
    <source>
        <dbReference type="Pfam" id="PF01494"/>
    </source>
</evidence>
<organism evidence="3 4">
    <name type="scientific">Polyangium mundeleinium</name>
    <dbReference type="NCBI Taxonomy" id="2995306"/>
    <lineage>
        <taxon>Bacteria</taxon>
        <taxon>Pseudomonadati</taxon>
        <taxon>Myxococcota</taxon>
        <taxon>Polyangia</taxon>
        <taxon>Polyangiales</taxon>
        <taxon>Polyangiaceae</taxon>
        <taxon>Polyangium</taxon>
    </lineage>
</organism>
<evidence type="ECO:0000313" key="4">
    <source>
        <dbReference type="Proteomes" id="UP001221411"/>
    </source>
</evidence>
<dbReference type="NCBIfam" id="NF006101">
    <property type="entry name" value="PRK08255.1"/>
    <property type="match status" value="1"/>
</dbReference>
<evidence type="ECO:0000259" key="1">
    <source>
        <dbReference type="Pfam" id="PF00724"/>
    </source>
</evidence>
<dbReference type="InterPro" id="IPR001155">
    <property type="entry name" value="OxRdtase_FMN_N"/>
</dbReference>
<accession>A0ABT5EKF3</accession>
<protein>
    <submittedName>
        <fullName evidence="3">Bifunctional salicylyl-CoA 5-hydroxylase/oxidoreductase</fullName>
    </submittedName>
</protein>
<dbReference type="Gene3D" id="3.50.50.60">
    <property type="entry name" value="FAD/NAD(P)-binding domain"/>
    <property type="match status" value="1"/>
</dbReference>
<dbReference type="PRINTS" id="PR00420">
    <property type="entry name" value="RNGMNOXGNASE"/>
</dbReference>
<reference evidence="3 4" key="1">
    <citation type="submission" date="2022-11" db="EMBL/GenBank/DDBJ databases">
        <title>Minimal conservation of predation-associated metabolite biosynthetic gene clusters underscores biosynthetic potential of Myxococcota including descriptions for ten novel species: Archangium lansinium sp. nov., Myxococcus landrumus sp. nov., Nannocystis bai.</title>
        <authorList>
            <person name="Ahearne A."/>
            <person name="Stevens C."/>
            <person name="Dowd S."/>
        </authorList>
    </citation>
    <scope>NUCLEOTIDE SEQUENCE [LARGE SCALE GENOMIC DNA]</scope>
    <source>
        <strain evidence="3 4">RJM3</strain>
    </source>
</reference>
<dbReference type="InterPro" id="IPR044152">
    <property type="entry name" value="YqjM-like"/>
</dbReference>
<dbReference type="SUPFAM" id="SSF51905">
    <property type="entry name" value="FAD/NAD(P)-binding domain"/>
    <property type="match status" value="1"/>
</dbReference>
<dbReference type="CDD" id="cd02932">
    <property type="entry name" value="OYE_YqiM_FMN"/>
    <property type="match status" value="1"/>
</dbReference>
<dbReference type="Proteomes" id="UP001221411">
    <property type="component" value="Unassembled WGS sequence"/>
</dbReference>
<evidence type="ECO:0000313" key="3">
    <source>
        <dbReference type="EMBL" id="MDC0741954.1"/>
    </source>
</evidence>
<feature type="domain" description="FAD-binding" evidence="2">
    <location>
        <begin position="4"/>
        <end position="320"/>
    </location>
</feature>
<feature type="domain" description="NADH:flavin oxidoreductase/NADH oxidase N-terminal" evidence="1">
    <location>
        <begin position="395"/>
        <end position="727"/>
    </location>
</feature>
<dbReference type="PANTHER" id="PTHR43303">
    <property type="entry name" value="NADPH DEHYDROGENASE C23G7.10C-RELATED"/>
    <property type="match status" value="1"/>
</dbReference>
<dbReference type="InterPro" id="IPR002938">
    <property type="entry name" value="FAD-bd"/>
</dbReference>
<name>A0ABT5EKF3_9BACT</name>
<dbReference type="EMBL" id="JAQNDO010000001">
    <property type="protein sequence ID" value="MDC0741954.1"/>
    <property type="molecule type" value="Genomic_DNA"/>
</dbReference>
<keyword evidence="4" id="KW-1185">Reference proteome</keyword>
<dbReference type="PANTHER" id="PTHR43303:SF3">
    <property type="entry name" value="BLR3436 PROTEIN"/>
    <property type="match status" value="1"/>
</dbReference>
<dbReference type="SUPFAM" id="SSF51395">
    <property type="entry name" value="FMN-linked oxidoreductases"/>
    <property type="match status" value="1"/>
</dbReference>
<sequence>MKITCIGGGPSGLYLAILAKKRDPSREVVVLERNRPDDTFGFGVVFSDATLDNLEGVDRPVYDAIRQSLSHWDDIHTFVRGERLVSTGHGFSGLSRHRLLAILQARAEELGVVLSFEHEATDFDAIRRTSDLVIAADGVNSAVRSRYQPHFGTRVDGRPNRFVWLGTTFPFDAFTFYFDANEHGLFRVHAYRYEAERSTFIVECREETWRRAGLDQATEDETLAYCEKLFAPRLAGHRLLKNKSVWRSFPTVHNERFSWENVVLVGDAVHTAHFSIGSGTKLALEDAISLADALDGHARLSDALAAYEADRRPKVETLQRAAQVSLEWFENTERYMELDPLQFNFSMLTRSLRVTHENLKVRDPALVRAVDTWVAKEAEAQSGVRIESKEPPPPMFTPYRLGKLLLDNRVVVSPMCQYSAEDGAPNDWHLVHLGSRAVGGAGLVIAEMTDVSPEGRITPGCTGLYRASHVPAWRRVTEFVHQFSTAKIGVQIAHAGRKGSTKRMWEGIDQPLESGGWPLLAASAIPYLPKSPVPRAMDREDMDRVKADFVTATKMADEAGFDLVEVHLAHGYLLASFLSPITNRRTDEYGGSIENRMRFPLEVFDAVRAAWPKDKPTSVRISATDWAPGGITPDDVIRLAVALREHGVDIVDVSAGQTDPSSRPVYGRLFQTPFSELVRIEAKVPTMTVGNIQSYADVNSIIAAGRADLCVLARAHLFDPYWTRHAAVEQGYMMRWPNQYVSVERYVPRMK</sequence>
<dbReference type="RefSeq" id="WP_271917279.1">
    <property type="nucleotide sequence ID" value="NZ_JAQNDO010000001.1"/>
</dbReference>
<dbReference type="Pfam" id="PF01494">
    <property type="entry name" value="FAD_binding_3"/>
    <property type="match status" value="1"/>
</dbReference>
<dbReference type="Gene3D" id="3.20.20.70">
    <property type="entry name" value="Aldolase class I"/>
    <property type="match status" value="1"/>
</dbReference>
<dbReference type="Gene3D" id="3.30.9.20">
    <property type="match status" value="1"/>
</dbReference>
<dbReference type="Pfam" id="PF00724">
    <property type="entry name" value="Oxidored_FMN"/>
    <property type="match status" value="1"/>
</dbReference>
<gene>
    <name evidence="3" type="ORF">POL67_11400</name>
</gene>
<comment type="caution">
    <text evidence="3">The sequence shown here is derived from an EMBL/GenBank/DDBJ whole genome shotgun (WGS) entry which is preliminary data.</text>
</comment>